<dbReference type="Pfam" id="PF13715">
    <property type="entry name" value="CarbopepD_reg_2"/>
    <property type="match status" value="1"/>
</dbReference>
<dbReference type="SUPFAM" id="SSF56935">
    <property type="entry name" value="Porins"/>
    <property type="match status" value="1"/>
</dbReference>
<dbReference type="FunFam" id="2.170.130.10:FF:000003">
    <property type="entry name" value="SusC/RagA family TonB-linked outer membrane protein"/>
    <property type="match status" value="1"/>
</dbReference>
<dbReference type="SUPFAM" id="SSF49464">
    <property type="entry name" value="Carboxypeptidase regulatory domain-like"/>
    <property type="match status" value="1"/>
</dbReference>
<protein>
    <submittedName>
        <fullName evidence="2">TonB-dependent receptor SusC</fullName>
    </submittedName>
</protein>
<reference evidence="2" key="1">
    <citation type="submission" date="2019-03" db="EMBL/GenBank/DDBJ databases">
        <title>Single cell metagenomics reveals metabolic interactions within the superorganism composed of flagellate Streblomastix strix and complex community of Bacteroidetes bacteria on its surface.</title>
        <authorList>
            <person name="Treitli S.C."/>
            <person name="Kolisko M."/>
            <person name="Husnik F."/>
            <person name="Keeling P."/>
            <person name="Hampl V."/>
        </authorList>
    </citation>
    <scope>NUCLEOTIDE SEQUENCE</scope>
    <source>
        <strain evidence="2">STM</strain>
    </source>
</reference>
<comment type="caution">
    <text evidence="2">The sequence shown here is derived from an EMBL/GenBank/DDBJ whole genome shotgun (WGS) entry which is preliminary data.</text>
</comment>
<evidence type="ECO:0000313" key="2">
    <source>
        <dbReference type="EMBL" id="KAA6336140.1"/>
    </source>
</evidence>
<accession>A0A5J4RSM2</accession>
<dbReference type="InterPro" id="IPR023997">
    <property type="entry name" value="TonB-dep_OMP_SusC/RagA_CS"/>
</dbReference>
<dbReference type="Gene3D" id="2.170.130.10">
    <property type="entry name" value="TonB-dependent receptor, plug domain"/>
    <property type="match status" value="1"/>
</dbReference>
<dbReference type="Pfam" id="PF07715">
    <property type="entry name" value="Plug"/>
    <property type="match status" value="1"/>
</dbReference>
<sequence>MKRNRIRKLLFVLCLCGCFLSLFAQGGINVKGRVMDTEGEPLAGAVIQIVGGTRGVITDNNGRFEITNTSIGSKLVVTFIGMEDKIIQIDGKGDLIIVLAYKADELDEVTVVAFGKQKKASVIGSITTIDPTQLKVPSSNLTTSLAGNLAGIIAYQRSGEPGRDNADFFVRGITTFGANTNPLILIDGVELTTTDLARLQPDDIASFSIMKDATATALYGARGANGVILVTTKQGKEGPAKISIRLENSLSAPTKNIEFADPITFMKLHNEAVLTRNPLGELPYTQEKIDNTNAGMNPLLYPANDWRRMLFKDYAMNQRATLNVSGGGTIARYYVSGSFSKDNGILKVDKRNNFTNNIDLRNYSLRANVNINVTKTTELSVRLNGNFDDYTGPIDPNTGNSTPVGSEIYNMAVHSNPVLFPAYFPIDERHKYVKHIMFGNYNNSYQNPYAQLVKGYMDQSRSQMQAQVEAKQDLSFLTEGLSLRSMMNISRLAAFSVSRQYSPFWYQIDAYDRATGEYVLKRTNPDTGTGSGTEYLDLSESPKTVESTMYTETMVNYDRTFANRHSLSGLLVFITREKLVANAGNLQLSLPSRNTGLSGRATYSYDGRYFTEFNFGYNGSERFAANHRFGFFPSAGVAWNIANEAFWKKYTPIVNNFKLRYSYGLVGNDNIGSSEDRFFYLSRVDMNDGGRKATFGVNIDNESLNGITITRYANSDISWETSVKQNYAVELGLWNKINLVAEYFTEYRNNILMNRNAIPSTMGLTAPVRANVGEASSKGMEIMLDYQQIWTPKFWTSARANFTYATNKYEIFEEPEYSEYWRSRVGYSLQQNWGYIAERLFMDDEEARNAPSQGFGGEYGGGDIKYTDVNHDGKITSADMVPIGNPTVPEIVYGFGFSMGYKNFDVSCFFQGIANEAFWINSASTSPFQNQTQLLKAYADNYWSENRQDMYALWPRLSAVVSNNNTQSNTWFMRDGSFLRFKQAEIGYTISGKWQQKMHLAHLRLYVNGTNLLLFSKFKLWDVEMAGEGLGYPIQRVFNIGLNLTFN</sequence>
<dbReference type="NCBIfam" id="TIGR04057">
    <property type="entry name" value="SusC_RagA_signa"/>
    <property type="match status" value="1"/>
</dbReference>
<dbReference type="Gene3D" id="2.60.40.1120">
    <property type="entry name" value="Carboxypeptidase-like, regulatory domain"/>
    <property type="match status" value="1"/>
</dbReference>
<dbReference type="InterPro" id="IPR023996">
    <property type="entry name" value="TonB-dep_OMP_SusC/RagA"/>
</dbReference>
<keyword evidence="2" id="KW-0675">Receptor</keyword>
<dbReference type="PROSITE" id="PS52016">
    <property type="entry name" value="TONB_DEPENDENT_REC_3"/>
    <property type="match status" value="1"/>
</dbReference>
<dbReference type="NCBIfam" id="TIGR04056">
    <property type="entry name" value="OMP_RagA_SusC"/>
    <property type="match status" value="1"/>
</dbReference>
<dbReference type="InterPro" id="IPR012910">
    <property type="entry name" value="Plug_dom"/>
</dbReference>
<name>A0A5J4RSM2_9ZZZZ</name>
<feature type="domain" description="TonB-dependent receptor plug" evidence="1">
    <location>
        <begin position="119"/>
        <end position="227"/>
    </location>
</feature>
<dbReference type="PROSITE" id="PS00018">
    <property type="entry name" value="EF_HAND_1"/>
    <property type="match status" value="1"/>
</dbReference>
<dbReference type="InterPro" id="IPR039426">
    <property type="entry name" value="TonB-dep_rcpt-like"/>
</dbReference>
<dbReference type="EMBL" id="SNRY01000823">
    <property type="protein sequence ID" value="KAA6336140.1"/>
    <property type="molecule type" value="Genomic_DNA"/>
</dbReference>
<dbReference type="InterPro" id="IPR018247">
    <property type="entry name" value="EF_Hand_1_Ca_BS"/>
</dbReference>
<organism evidence="2">
    <name type="scientific">termite gut metagenome</name>
    <dbReference type="NCBI Taxonomy" id="433724"/>
    <lineage>
        <taxon>unclassified sequences</taxon>
        <taxon>metagenomes</taxon>
        <taxon>organismal metagenomes</taxon>
    </lineage>
</organism>
<dbReference type="InterPro" id="IPR008969">
    <property type="entry name" value="CarboxyPept-like_regulatory"/>
</dbReference>
<proteinExistence type="predicted"/>
<dbReference type="AlphaFoldDB" id="A0A5J4RSM2"/>
<dbReference type="InterPro" id="IPR037066">
    <property type="entry name" value="Plug_dom_sf"/>
</dbReference>
<evidence type="ECO:0000259" key="1">
    <source>
        <dbReference type="Pfam" id="PF07715"/>
    </source>
</evidence>
<gene>
    <name evidence="2" type="ORF">EZS27_015685</name>
</gene>